<dbReference type="SUPFAM" id="SSF54593">
    <property type="entry name" value="Glyoxalase/Bleomycin resistance protein/Dihydroxybiphenyl dioxygenase"/>
    <property type="match status" value="1"/>
</dbReference>
<sequence length="133" mass="14719">MVITGFLHAALVVTDLPRSAHFYGELLGLPLADRPLDFPGIWYQVGEMQLHLMTAEQVIPDRVNDQKWGRNRHLAFGVADLARLRQRLMAAGYGVQPSTSGRSALFVTDPDGHILELNAEFNAEFNAEPPALP</sequence>
<evidence type="ECO:0000259" key="1">
    <source>
        <dbReference type="PROSITE" id="PS51819"/>
    </source>
</evidence>
<dbReference type="EMBL" id="AJTX02000007">
    <property type="protein sequence ID" value="KKI98763.1"/>
    <property type="molecule type" value="Genomic_DNA"/>
</dbReference>
<dbReference type="eggNOG" id="COG0346">
    <property type="taxonomic scope" value="Bacteria"/>
</dbReference>
<dbReference type="OrthoDB" id="192739at2"/>
<proteinExistence type="predicted"/>
<dbReference type="InterPro" id="IPR050383">
    <property type="entry name" value="GlyoxalaseI/FosfomycinResist"/>
</dbReference>
<dbReference type="PANTHER" id="PTHR21366">
    <property type="entry name" value="GLYOXALASE FAMILY PROTEIN"/>
    <property type="match status" value="1"/>
</dbReference>
<accession>A0A0M2PVR6</accession>
<reference evidence="2" key="1">
    <citation type="submission" date="2012-04" db="EMBL/GenBank/DDBJ databases">
        <authorList>
            <person name="Borisov I.G."/>
            <person name="Ivanikova N.V."/>
            <person name="Pinevich A.V."/>
        </authorList>
    </citation>
    <scope>NUCLEOTIDE SEQUENCE</scope>
    <source>
        <strain evidence="2">CALU 1027</strain>
    </source>
</reference>
<dbReference type="Pfam" id="PF00903">
    <property type="entry name" value="Glyoxalase"/>
    <property type="match status" value="1"/>
</dbReference>
<dbReference type="STRING" id="317619.GCA_000332315_01445"/>
<feature type="domain" description="VOC" evidence="1">
    <location>
        <begin position="5"/>
        <end position="120"/>
    </location>
</feature>
<organism evidence="2 3">
    <name type="scientific">Prochlorothrix hollandica PCC 9006 = CALU 1027</name>
    <dbReference type="NCBI Taxonomy" id="317619"/>
    <lineage>
        <taxon>Bacteria</taxon>
        <taxon>Bacillati</taxon>
        <taxon>Cyanobacteriota</taxon>
        <taxon>Cyanophyceae</taxon>
        <taxon>Prochlorotrichales</taxon>
        <taxon>Prochlorotrichaceae</taxon>
        <taxon>Prochlorothrix</taxon>
    </lineage>
</organism>
<dbReference type="AlphaFoldDB" id="A0A0M2PVR6"/>
<dbReference type="InterPro" id="IPR029068">
    <property type="entry name" value="Glyas_Bleomycin-R_OHBP_Dase"/>
</dbReference>
<name>A0A0M2PVR6_PROHO</name>
<gene>
    <name evidence="2" type="ORF">PROH_16780</name>
</gene>
<protein>
    <submittedName>
        <fullName evidence="2">Glyoxalase</fullName>
    </submittedName>
</protein>
<dbReference type="InterPro" id="IPR037523">
    <property type="entry name" value="VOC_core"/>
</dbReference>
<evidence type="ECO:0000313" key="2">
    <source>
        <dbReference type="EMBL" id="KKI98763.1"/>
    </source>
</evidence>
<dbReference type="InterPro" id="IPR004360">
    <property type="entry name" value="Glyas_Fos-R_dOase_dom"/>
</dbReference>
<keyword evidence="3" id="KW-1185">Reference proteome</keyword>
<comment type="caution">
    <text evidence="2">The sequence shown here is derived from an EMBL/GenBank/DDBJ whole genome shotgun (WGS) entry which is preliminary data.</text>
</comment>
<dbReference type="PANTHER" id="PTHR21366:SF22">
    <property type="entry name" value="VOC DOMAIN-CONTAINING PROTEIN"/>
    <property type="match status" value="1"/>
</dbReference>
<evidence type="ECO:0000313" key="3">
    <source>
        <dbReference type="Proteomes" id="UP000034681"/>
    </source>
</evidence>
<dbReference type="PROSITE" id="PS51819">
    <property type="entry name" value="VOC"/>
    <property type="match status" value="1"/>
</dbReference>
<dbReference type="Gene3D" id="3.10.180.10">
    <property type="entry name" value="2,3-Dihydroxybiphenyl 1,2-Dioxygenase, domain 1"/>
    <property type="match status" value="1"/>
</dbReference>
<dbReference type="Proteomes" id="UP000034681">
    <property type="component" value="Unassembled WGS sequence"/>
</dbReference>